<name>M1PW51_9VIRU</name>
<evidence type="ECO:0000313" key="2">
    <source>
        <dbReference type="Proteomes" id="UP000241071"/>
    </source>
</evidence>
<proteinExistence type="predicted"/>
<keyword evidence="2" id="KW-1185">Reference proteome</keyword>
<evidence type="ECO:0000313" key="1">
    <source>
        <dbReference type="EMBL" id="AGF84962.1"/>
    </source>
</evidence>
<organism evidence="1 2">
    <name type="scientific">Moumouvirus goulette</name>
    <dbReference type="NCBI Taxonomy" id="1247379"/>
    <lineage>
        <taxon>Viruses</taxon>
        <taxon>Varidnaviria</taxon>
        <taxon>Bamfordvirae</taxon>
        <taxon>Nucleocytoviricota</taxon>
        <taxon>Megaviricetes</taxon>
        <taxon>Imitervirales</taxon>
        <taxon>Mimiviridae</taxon>
        <taxon>Megamimivirinae</taxon>
        <taxon>Moumouvirus</taxon>
        <taxon>Moumouvirus goulettemassiliense</taxon>
    </lineage>
</organism>
<dbReference type="Proteomes" id="UP000241071">
    <property type="component" value="Segment"/>
</dbReference>
<protein>
    <submittedName>
        <fullName evidence="1">Uncharacterized protein</fullName>
    </submittedName>
</protein>
<accession>M1PW51</accession>
<dbReference type="EMBL" id="KC008572">
    <property type="protein sequence ID" value="AGF84962.1"/>
    <property type="molecule type" value="Genomic_DNA"/>
</dbReference>
<sequence>MDINKQTMINKMNQRLFDILSTEGYDCILSECMISSCQVNCFDFYDYCRCPKKPSYYIGINKLVYILTDGAVLHHFDLVRFNDYIKNHLEKLEDKWITQLTDRLTDTTIKVFTNGECKYDSHKTYMFYTEDLATILPFVINFLLEENLSLIYQNF</sequence>
<gene>
    <name evidence="1" type="ORF">glt_00153</name>
</gene>
<reference evidence="1 2" key="1">
    <citation type="submission" date="2012-10" db="EMBL/GenBank/DDBJ databases">
        <title>Complete genome sequence of Moumouvirus goulette.</title>
        <authorList>
            <person name="Fournous G."/>
            <person name="Bougalmi M."/>
            <person name="Colson P."/>
        </authorList>
    </citation>
    <scope>NUCLEOTIDE SEQUENCE [LARGE SCALE GENOMIC DNA]</scope>
</reference>